<evidence type="ECO:0008006" key="3">
    <source>
        <dbReference type="Google" id="ProtNLM"/>
    </source>
</evidence>
<dbReference type="EMBL" id="AOIJ01000005">
    <property type="protein sequence ID" value="ELY85412.1"/>
    <property type="molecule type" value="Genomic_DNA"/>
</dbReference>
<name>L9ZIJ9_9EURY</name>
<accession>L9ZIJ9</accession>
<evidence type="ECO:0000313" key="1">
    <source>
        <dbReference type="EMBL" id="ELY85412.1"/>
    </source>
</evidence>
<protein>
    <recommendedName>
        <fullName evidence="3">SNF2/RAD54 family helicase</fullName>
    </recommendedName>
</protein>
<evidence type="ECO:0000313" key="2">
    <source>
        <dbReference type="Proteomes" id="UP000011592"/>
    </source>
</evidence>
<organism evidence="1 2">
    <name type="scientific">Natrinema gari JCM 14663</name>
    <dbReference type="NCBI Taxonomy" id="1230459"/>
    <lineage>
        <taxon>Archaea</taxon>
        <taxon>Methanobacteriati</taxon>
        <taxon>Methanobacteriota</taxon>
        <taxon>Stenosarchaea group</taxon>
        <taxon>Halobacteria</taxon>
        <taxon>Halobacteriales</taxon>
        <taxon>Natrialbaceae</taxon>
        <taxon>Natrinema</taxon>
    </lineage>
</organism>
<keyword evidence="2" id="KW-1185">Reference proteome</keyword>
<sequence>MQRQPTTDRLEIERGQTWRCIEARADPDAVPDPHTDAMWADHPRFTALVDDVTGGIVTLTVTHGNDHPRAPDFGATIVKAAAKLRERDRWTLQEDNR</sequence>
<dbReference type="Proteomes" id="UP000011592">
    <property type="component" value="Unassembled WGS sequence"/>
</dbReference>
<dbReference type="PATRIC" id="fig|1230459.4.peg.4"/>
<proteinExistence type="predicted"/>
<dbReference type="AlphaFoldDB" id="L9ZIJ9"/>
<reference evidence="1 2" key="1">
    <citation type="journal article" date="2014" name="PLoS Genet.">
        <title>Phylogenetically driven sequencing of extremely halophilic archaea reveals strategies for static and dynamic osmo-response.</title>
        <authorList>
            <person name="Becker E.A."/>
            <person name="Seitzer P.M."/>
            <person name="Tritt A."/>
            <person name="Larsen D."/>
            <person name="Krusor M."/>
            <person name="Yao A.I."/>
            <person name="Wu D."/>
            <person name="Madern D."/>
            <person name="Eisen J.A."/>
            <person name="Darling A.E."/>
            <person name="Facciotti M.T."/>
        </authorList>
    </citation>
    <scope>NUCLEOTIDE SEQUENCE [LARGE SCALE GENOMIC DNA]</scope>
    <source>
        <strain evidence="1 2">JCM 14663</strain>
    </source>
</reference>
<comment type="caution">
    <text evidence="1">The sequence shown here is derived from an EMBL/GenBank/DDBJ whole genome shotgun (WGS) entry which is preliminary data.</text>
</comment>
<dbReference type="RefSeq" id="WP_008451498.1">
    <property type="nucleotide sequence ID" value="NZ_AOIJ01000005.1"/>
</dbReference>
<gene>
    <name evidence="1" type="ORF">C486_00035</name>
</gene>